<sequence>MRNRFVSGVKDDKIRNRLLSEGAKLTWERAVEIGITADVQNNYTDMSRAANVGNGGMSVQKIDNDRSRDNVMARSRQSFKCFRCLGTNHQPHQCHFKDSNCHHCNMKRHIKRACRKLQKVQGVEEDRQHLMPLPQSQSRAPSASGHPFTHDQYYANQDSRDSEQLNSQCFSSNPNNDCLSVRCVSGPHNQQITVDIDIESVTMPMEVDTGSCITLITSADYDRFFSRIPLKPCGLTFRSASGDSVAIFGKFEVRAQYGDQVHRLCL</sequence>
<dbReference type="Proteomes" id="UP000593567">
    <property type="component" value="Unassembled WGS sequence"/>
</dbReference>
<proteinExistence type="predicted"/>
<evidence type="ECO:0000313" key="3">
    <source>
        <dbReference type="Proteomes" id="UP000593567"/>
    </source>
</evidence>
<keyword evidence="3" id="KW-1185">Reference proteome</keyword>
<evidence type="ECO:0000256" key="1">
    <source>
        <dbReference type="SAM" id="MobiDB-lite"/>
    </source>
</evidence>
<organism evidence="2 3">
    <name type="scientific">Bugula neritina</name>
    <name type="common">Brown bryozoan</name>
    <name type="synonym">Sertularia neritina</name>
    <dbReference type="NCBI Taxonomy" id="10212"/>
    <lineage>
        <taxon>Eukaryota</taxon>
        <taxon>Metazoa</taxon>
        <taxon>Spiralia</taxon>
        <taxon>Lophotrochozoa</taxon>
        <taxon>Bryozoa</taxon>
        <taxon>Gymnolaemata</taxon>
        <taxon>Cheilostomatida</taxon>
        <taxon>Flustrina</taxon>
        <taxon>Buguloidea</taxon>
        <taxon>Bugulidae</taxon>
        <taxon>Bugula</taxon>
    </lineage>
</organism>
<dbReference type="InterPro" id="IPR050951">
    <property type="entry name" value="Retrovirus_Pol_polyprotein"/>
</dbReference>
<reference evidence="2" key="1">
    <citation type="submission" date="2020-06" db="EMBL/GenBank/DDBJ databases">
        <title>Draft genome of Bugula neritina, a colonial animal packing powerful symbionts and potential medicines.</title>
        <authorList>
            <person name="Rayko M."/>
        </authorList>
    </citation>
    <scope>NUCLEOTIDE SEQUENCE [LARGE SCALE GENOMIC DNA]</scope>
    <source>
        <strain evidence="2">Kwan_BN1</strain>
    </source>
</reference>
<evidence type="ECO:0008006" key="4">
    <source>
        <dbReference type="Google" id="ProtNLM"/>
    </source>
</evidence>
<dbReference type="PANTHER" id="PTHR37984">
    <property type="entry name" value="PROTEIN CBG26694"/>
    <property type="match status" value="1"/>
</dbReference>
<protein>
    <recommendedName>
        <fullName evidence="4">Peptidase A2 domain-containing protein</fullName>
    </recommendedName>
</protein>
<accession>A0A7J7JYB0</accession>
<dbReference type="AlphaFoldDB" id="A0A7J7JYB0"/>
<dbReference type="OrthoDB" id="7744529at2759"/>
<dbReference type="Gene3D" id="4.10.60.10">
    <property type="entry name" value="Zinc finger, CCHC-type"/>
    <property type="match status" value="1"/>
</dbReference>
<evidence type="ECO:0000313" key="2">
    <source>
        <dbReference type="EMBL" id="KAF6030326.1"/>
    </source>
</evidence>
<name>A0A7J7JYB0_BUGNE</name>
<dbReference type="EMBL" id="VXIV02001714">
    <property type="protein sequence ID" value="KAF6030326.1"/>
    <property type="molecule type" value="Genomic_DNA"/>
</dbReference>
<gene>
    <name evidence="2" type="ORF">EB796_011376</name>
</gene>
<feature type="region of interest" description="Disordered" evidence="1">
    <location>
        <begin position="126"/>
        <end position="153"/>
    </location>
</feature>
<comment type="caution">
    <text evidence="2">The sequence shown here is derived from an EMBL/GenBank/DDBJ whole genome shotgun (WGS) entry which is preliminary data.</text>
</comment>
<dbReference type="PANTHER" id="PTHR37984:SF13">
    <property type="entry name" value="RIBONUCLEASE H"/>
    <property type="match status" value="1"/>
</dbReference>